<comment type="caution">
    <text evidence="2">The sequence shown here is derived from an EMBL/GenBank/DDBJ whole genome shotgun (WGS) entry which is preliminary data.</text>
</comment>
<name>A0ABR9EIN8_9GAMM</name>
<keyword evidence="1" id="KW-0472">Membrane</keyword>
<keyword evidence="1" id="KW-1133">Transmembrane helix</keyword>
<gene>
    <name evidence="2" type="ORF">PAUR_b0949</name>
</gene>
<evidence type="ECO:0000313" key="3">
    <source>
        <dbReference type="Proteomes" id="UP000615755"/>
    </source>
</evidence>
<reference evidence="2 3" key="1">
    <citation type="submission" date="2015-03" db="EMBL/GenBank/DDBJ databases">
        <title>Genome sequence of Pseudoalteromonas aurantia.</title>
        <authorList>
            <person name="Xie B.-B."/>
            <person name="Rong J.-C."/>
            <person name="Qin Q.-L."/>
            <person name="Zhang Y.-Z."/>
        </authorList>
    </citation>
    <scope>NUCLEOTIDE SEQUENCE [LARGE SCALE GENOMIC DNA]</scope>
    <source>
        <strain evidence="2 3">208</strain>
    </source>
</reference>
<accession>A0ABR9EIN8</accession>
<keyword evidence="3" id="KW-1185">Reference proteome</keyword>
<sequence>MAISWIMNQVQGDEDDELVVYLISVVMHRVVFVVIFCRVC</sequence>
<evidence type="ECO:0000313" key="2">
    <source>
        <dbReference type="EMBL" id="MBE0370842.1"/>
    </source>
</evidence>
<proteinExistence type="predicted"/>
<organism evidence="2 3">
    <name type="scientific">Pseudoalteromonas aurantia 208</name>
    <dbReference type="NCBI Taxonomy" id="1314867"/>
    <lineage>
        <taxon>Bacteria</taxon>
        <taxon>Pseudomonadati</taxon>
        <taxon>Pseudomonadota</taxon>
        <taxon>Gammaproteobacteria</taxon>
        <taxon>Alteromonadales</taxon>
        <taxon>Pseudoalteromonadaceae</taxon>
        <taxon>Pseudoalteromonas</taxon>
    </lineage>
</organism>
<dbReference type="EMBL" id="AQGV01000015">
    <property type="protein sequence ID" value="MBE0370842.1"/>
    <property type="molecule type" value="Genomic_DNA"/>
</dbReference>
<feature type="transmembrane region" description="Helical" evidence="1">
    <location>
        <begin position="18"/>
        <end position="37"/>
    </location>
</feature>
<protein>
    <submittedName>
        <fullName evidence="2">Uncharacterized protein</fullName>
    </submittedName>
</protein>
<evidence type="ECO:0000256" key="1">
    <source>
        <dbReference type="SAM" id="Phobius"/>
    </source>
</evidence>
<dbReference type="Proteomes" id="UP000615755">
    <property type="component" value="Unassembled WGS sequence"/>
</dbReference>
<keyword evidence="1" id="KW-0812">Transmembrane</keyword>